<evidence type="ECO:0000259" key="9">
    <source>
        <dbReference type="Pfam" id="PF12704"/>
    </source>
</evidence>
<dbReference type="Pfam" id="PF12704">
    <property type="entry name" value="MacB_PCD"/>
    <property type="match status" value="1"/>
</dbReference>
<keyword evidence="5 7" id="KW-0472">Membrane</keyword>
<accession>A0A1H1BRT7</accession>
<dbReference type="GO" id="GO:0005886">
    <property type="term" value="C:plasma membrane"/>
    <property type="evidence" value="ECO:0007669"/>
    <property type="project" value="UniProtKB-SubCell"/>
</dbReference>
<comment type="similarity">
    <text evidence="6">Belongs to the ABC-4 integral membrane protein family.</text>
</comment>
<organism evidence="11 12">
    <name type="scientific">Halopelagius longus</name>
    <dbReference type="NCBI Taxonomy" id="1236180"/>
    <lineage>
        <taxon>Archaea</taxon>
        <taxon>Methanobacteriati</taxon>
        <taxon>Methanobacteriota</taxon>
        <taxon>Stenosarchaea group</taxon>
        <taxon>Halobacteria</taxon>
        <taxon>Halobacteriales</taxon>
        <taxon>Haloferacaceae</taxon>
    </lineage>
</organism>
<feature type="transmembrane region" description="Helical" evidence="7">
    <location>
        <begin position="309"/>
        <end position="334"/>
    </location>
</feature>
<keyword evidence="4 7" id="KW-1133">Transmembrane helix</keyword>
<dbReference type="InterPro" id="IPR050250">
    <property type="entry name" value="Macrolide_Exporter_MacB"/>
</dbReference>
<feature type="transmembrane region" description="Helical" evidence="7">
    <location>
        <begin position="28"/>
        <end position="49"/>
    </location>
</feature>
<evidence type="ECO:0000256" key="5">
    <source>
        <dbReference type="ARBA" id="ARBA00023136"/>
    </source>
</evidence>
<dbReference type="EMBL" id="FNKQ01000002">
    <property type="protein sequence ID" value="SDQ54613.1"/>
    <property type="molecule type" value="Genomic_DNA"/>
</dbReference>
<reference evidence="11" key="2">
    <citation type="submission" date="2016-10" db="EMBL/GenBank/DDBJ databases">
        <authorList>
            <person name="de Groot N.N."/>
        </authorList>
    </citation>
    <scope>NUCLEOTIDE SEQUENCE [LARGE SCALE GENOMIC DNA]</scope>
    <source>
        <strain evidence="11">CGMCC 1.12397</strain>
    </source>
</reference>
<dbReference type="PANTHER" id="PTHR30572:SF4">
    <property type="entry name" value="ABC TRANSPORTER PERMEASE YTRF"/>
    <property type="match status" value="1"/>
</dbReference>
<feature type="domain" description="MacB-like periplasmic core" evidence="9">
    <location>
        <begin position="28"/>
        <end position="224"/>
    </location>
</feature>
<dbReference type="OrthoDB" id="11469at2157"/>
<evidence type="ECO:0000313" key="10">
    <source>
        <dbReference type="EMBL" id="RDI70895.1"/>
    </source>
</evidence>
<feature type="transmembrane region" description="Helical" evidence="7">
    <location>
        <begin position="248"/>
        <end position="276"/>
    </location>
</feature>
<feature type="domain" description="ABC3 transporter permease C-terminal" evidence="8">
    <location>
        <begin position="259"/>
        <end position="376"/>
    </location>
</feature>
<keyword evidence="13" id="KW-1185">Reference proteome</keyword>
<feature type="transmembrane region" description="Helical" evidence="7">
    <location>
        <begin position="346"/>
        <end position="366"/>
    </location>
</feature>
<keyword evidence="3 7" id="KW-0812">Transmembrane</keyword>
<dbReference type="InterPro" id="IPR003838">
    <property type="entry name" value="ABC3_permease_C"/>
</dbReference>
<evidence type="ECO:0000313" key="11">
    <source>
        <dbReference type="EMBL" id="SDQ54613.1"/>
    </source>
</evidence>
<keyword evidence="2" id="KW-1003">Cell membrane</keyword>
<proteinExistence type="inferred from homology"/>
<dbReference type="RefSeq" id="WP_092536405.1">
    <property type="nucleotide sequence ID" value="NZ_FNKQ01000002.1"/>
</dbReference>
<evidence type="ECO:0000313" key="12">
    <source>
        <dbReference type="Proteomes" id="UP000199289"/>
    </source>
</evidence>
<gene>
    <name evidence="10" type="ORF">DWB78_03655</name>
    <name evidence="11" type="ORF">SAMN05216278_1919</name>
</gene>
<evidence type="ECO:0000313" key="13">
    <source>
        <dbReference type="Proteomes" id="UP000255421"/>
    </source>
</evidence>
<dbReference type="InterPro" id="IPR025857">
    <property type="entry name" value="MacB_PCD"/>
</dbReference>
<evidence type="ECO:0000256" key="1">
    <source>
        <dbReference type="ARBA" id="ARBA00004651"/>
    </source>
</evidence>
<evidence type="ECO:0000256" key="3">
    <source>
        <dbReference type="ARBA" id="ARBA00022692"/>
    </source>
</evidence>
<dbReference type="Proteomes" id="UP000255421">
    <property type="component" value="Unassembled WGS sequence"/>
</dbReference>
<name>A0A1H1BRT7_9EURY</name>
<dbReference type="PANTHER" id="PTHR30572">
    <property type="entry name" value="MEMBRANE COMPONENT OF TRANSPORTER-RELATED"/>
    <property type="match status" value="1"/>
</dbReference>
<reference evidence="12" key="1">
    <citation type="submission" date="2016-10" db="EMBL/GenBank/DDBJ databases">
        <authorList>
            <person name="Varghese N."/>
            <person name="Submissions S."/>
        </authorList>
    </citation>
    <scope>NUCLEOTIDE SEQUENCE [LARGE SCALE GENOMIC DNA]</scope>
    <source>
        <strain evidence="12">CGMCC 1.12397</strain>
    </source>
</reference>
<evidence type="ECO:0000256" key="4">
    <source>
        <dbReference type="ARBA" id="ARBA00022989"/>
    </source>
</evidence>
<protein>
    <submittedName>
        <fullName evidence="10">ABC transporter permease</fullName>
    </submittedName>
    <submittedName>
        <fullName evidence="11">Putative ABC transport system permease protein</fullName>
    </submittedName>
</protein>
<evidence type="ECO:0000256" key="7">
    <source>
        <dbReference type="SAM" id="Phobius"/>
    </source>
</evidence>
<dbReference type="GO" id="GO:0022857">
    <property type="term" value="F:transmembrane transporter activity"/>
    <property type="evidence" value="ECO:0007669"/>
    <property type="project" value="TreeGrafter"/>
</dbReference>
<reference evidence="10 13" key="3">
    <citation type="submission" date="2018-07" db="EMBL/GenBank/DDBJ databases">
        <title>Genome sequence of extremly halophilic archaeon Halopelagius longus strain BC12-B1.</title>
        <authorList>
            <person name="Zhang X."/>
        </authorList>
    </citation>
    <scope>NUCLEOTIDE SEQUENCE [LARGE SCALE GENOMIC DNA]</scope>
    <source>
        <strain evidence="10 13">BC12-B1</strain>
    </source>
</reference>
<evidence type="ECO:0000259" key="8">
    <source>
        <dbReference type="Pfam" id="PF02687"/>
    </source>
</evidence>
<dbReference type="EMBL" id="QQST01000001">
    <property type="protein sequence ID" value="RDI70895.1"/>
    <property type="molecule type" value="Genomic_DNA"/>
</dbReference>
<sequence length="382" mass="40774">MSRLDELYRRFPALLMARRNLTRNRLRSALAALGIIIGVVAIASLGMFGTTLRTGATQQLGDIGNEISVSPNPQAGYETLSDRDVTDIRRVADSEAVVVPVRQRSSTVVRGREQSIVTTYGISNPGTLYSASDGRVPDRLRQDALVGASTAERFDIEAGNSITVDNRTYRVAAVIEEQNSLSLMTPDNAIIIPAEDFNESGYSQVVIKAPSGTAANETATAVRETLNEREEKVSVFELQSLTEGIGQFFGILNAFLIGIGSISLVVAGVSILNVMLMSTVERRQEIGVLRAVGVQKLDVVRMILAEAGLLGVVGGIIGAILSVGAGLLLNTAVISDPWLTFAPANLLYIGLAMLFALVTSVLSGLYPAWKAANETPVEALRK</sequence>
<dbReference type="AlphaFoldDB" id="A0A1H1BRT7"/>
<evidence type="ECO:0000256" key="6">
    <source>
        <dbReference type="ARBA" id="ARBA00038076"/>
    </source>
</evidence>
<dbReference type="Proteomes" id="UP000199289">
    <property type="component" value="Unassembled WGS sequence"/>
</dbReference>
<comment type="subcellular location">
    <subcellularLocation>
        <location evidence="1">Cell membrane</location>
        <topology evidence="1">Multi-pass membrane protein</topology>
    </subcellularLocation>
</comment>
<evidence type="ECO:0000256" key="2">
    <source>
        <dbReference type="ARBA" id="ARBA00022475"/>
    </source>
</evidence>
<dbReference type="Pfam" id="PF02687">
    <property type="entry name" value="FtsX"/>
    <property type="match status" value="1"/>
</dbReference>